<evidence type="ECO:0000256" key="2">
    <source>
        <dbReference type="ARBA" id="ARBA00004236"/>
    </source>
</evidence>
<evidence type="ECO:0000256" key="5">
    <source>
        <dbReference type="ARBA" id="ARBA00022989"/>
    </source>
</evidence>
<keyword evidence="12" id="KW-1185">Reference proteome</keyword>
<proteinExistence type="predicted"/>
<dbReference type="GO" id="GO:0016989">
    <property type="term" value="F:sigma factor antagonist activity"/>
    <property type="evidence" value="ECO:0007669"/>
    <property type="project" value="TreeGrafter"/>
</dbReference>
<name>A0A6M0CKB5_9FLAO</name>
<accession>A0A6M0CKB5</accession>
<organism evidence="11 12">
    <name type="scientific">Spongiivirga citrea</name>
    <dbReference type="NCBI Taxonomy" id="1481457"/>
    <lineage>
        <taxon>Bacteria</taxon>
        <taxon>Pseudomonadati</taxon>
        <taxon>Bacteroidota</taxon>
        <taxon>Flavobacteriia</taxon>
        <taxon>Flavobacteriales</taxon>
        <taxon>Flavobacteriaceae</taxon>
        <taxon>Spongiivirga</taxon>
    </lineage>
</organism>
<evidence type="ECO:0000313" key="12">
    <source>
        <dbReference type="Proteomes" id="UP000474296"/>
    </source>
</evidence>
<feature type="domain" description="Anti-sigma K factor RskA C-terminal" evidence="10">
    <location>
        <begin position="89"/>
        <end position="244"/>
    </location>
</feature>
<dbReference type="PANTHER" id="PTHR37461">
    <property type="entry name" value="ANTI-SIGMA-K FACTOR RSKA"/>
    <property type="match status" value="1"/>
</dbReference>
<evidence type="ECO:0000256" key="1">
    <source>
        <dbReference type="ARBA" id="ARBA00004167"/>
    </source>
</evidence>
<dbReference type="AlphaFoldDB" id="A0A6M0CKB5"/>
<keyword evidence="3" id="KW-1003">Cell membrane</keyword>
<dbReference type="InterPro" id="IPR051474">
    <property type="entry name" value="Anti-sigma-K/W_factor"/>
</dbReference>
<evidence type="ECO:0000256" key="7">
    <source>
        <dbReference type="ARBA" id="ARBA00029829"/>
    </source>
</evidence>
<dbReference type="Proteomes" id="UP000474296">
    <property type="component" value="Unassembled WGS sequence"/>
</dbReference>
<comment type="subcellular location">
    <subcellularLocation>
        <location evidence="2">Cell membrane</location>
    </subcellularLocation>
    <subcellularLocation>
        <location evidence="1">Membrane</location>
        <topology evidence="1">Single-pass membrane protein</topology>
    </subcellularLocation>
</comment>
<evidence type="ECO:0000256" key="6">
    <source>
        <dbReference type="ARBA" id="ARBA00023136"/>
    </source>
</evidence>
<evidence type="ECO:0000256" key="3">
    <source>
        <dbReference type="ARBA" id="ARBA00022475"/>
    </source>
</evidence>
<protein>
    <recommendedName>
        <fullName evidence="8">Regulator of SigK</fullName>
    </recommendedName>
    <alternativeName>
        <fullName evidence="7">Sigma-K anti-sigma factor RskA</fullName>
    </alternativeName>
</protein>
<gene>
    <name evidence="11" type="ORF">GWK10_14275</name>
</gene>
<evidence type="ECO:0000256" key="9">
    <source>
        <dbReference type="SAM" id="Phobius"/>
    </source>
</evidence>
<feature type="transmembrane region" description="Helical" evidence="9">
    <location>
        <begin position="84"/>
        <end position="105"/>
    </location>
</feature>
<evidence type="ECO:0000256" key="4">
    <source>
        <dbReference type="ARBA" id="ARBA00022692"/>
    </source>
</evidence>
<evidence type="ECO:0000259" key="10">
    <source>
        <dbReference type="Pfam" id="PF10099"/>
    </source>
</evidence>
<dbReference type="Gene3D" id="1.10.10.1320">
    <property type="entry name" value="Anti-sigma factor, zinc-finger domain"/>
    <property type="match status" value="1"/>
</dbReference>
<keyword evidence="5 9" id="KW-1133">Transmembrane helix</keyword>
<dbReference type="GO" id="GO:0005886">
    <property type="term" value="C:plasma membrane"/>
    <property type="evidence" value="ECO:0007669"/>
    <property type="project" value="UniProtKB-SubCell"/>
</dbReference>
<dbReference type="InterPro" id="IPR018764">
    <property type="entry name" value="RskA_C"/>
</dbReference>
<keyword evidence="4 9" id="KW-0812">Transmembrane</keyword>
<dbReference type="RefSeq" id="WP_164033053.1">
    <property type="nucleotide sequence ID" value="NZ_JAABOQ010000005.1"/>
</dbReference>
<evidence type="ECO:0000313" key="11">
    <source>
        <dbReference type="EMBL" id="NER18385.1"/>
    </source>
</evidence>
<sequence>MKENITTFLASDALEKYMLGTCTEAEAKQTEHYIDTYPEVRDHYNSMQESLESFAQMHAMEAPADLREKVLSDIPVIKVVKKTYWMQIAVAASVIFAALSVFFFVKQNNLLQENNTISQEMRDLKLSIEQNNSQISSLQNELNMLNNPDTRKYVLNGNEKARELQTVAYINTKERLSLINVLDLPDLPEEKCYQMWANVDGEMVSLGILEINNNKLLNLPYKENALSYNITIEPKGGNKKPTEGSTVANIAF</sequence>
<dbReference type="InterPro" id="IPR041916">
    <property type="entry name" value="Anti_sigma_zinc_sf"/>
</dbReference>
<reference evidence="11 12" key="1">
    <citation type="submission" date="2020-01" db="EMBL/GenBank/DDBJ databases">
        <title>Spongiivirga citrea KCTC 32990T.</title>
        <authorList>
            <person name="Wang G."/>
        </authorList>
    </citation>
    <scope>NUCLEOTIDE SEQUENCE [LARGE SCALE GENOMIC DNA]</scope>
    <source>
        <strain evidence="11 12">KCTC 32990</strain>
    </source>
</reference>
<keyword evidence="6 9" id="KW-0472">Membrane</keyword>
<dbReference type="EMBL" id="JAABOQ010000005">
    <property type="protein sequence ID" value="NER18385.1"/>
    <property type="molecule type" value="Genomic_DNA"/>
</dbReference>
<dbReference type="PANTHER" id="PTHR37461:SF1">
    <property type="entry name" value="ANTI-SIGMA-K FACTOR RSKA"/>
    <property type="match status" value="1"/>
</dbReference>
<evidence type="ECO:0000256" key="8">
    <source>
        <dbReference type="ARBA" id="ARBA00030803"/>
    </source>
</evidence>
<dbReference type="Pfam" id="PF10099">
    <property type="entry name" value="RskA_C"/>
    <property type="match status" value="1"/>
</dbReference>
<comment type="caution">
    <text evidence="11">The sequence shown here is derived from an EMBL/GenBank/DDBJ whole genome shotgun (WGS) entry which is preliminary data.</text>
</comment>
<dbReference type="GO" id="GO:0006417">
    <property type="term" value="P:regulation of translation"/>
    <property type="evidence" value="ECO:0007669"/>
    <property type="project" value="TreeGrafter"/>
</dbReference>